<evidence type="ECO:0008006" key="4">
    <source>
        <dbReference type="Google" id="ProtNLM"/>
    </source>
</evidence>
<organism evidence="2 3">
    <name type="scientific">Vitreoscilla filiformis</name>
    <dbReference type="NCBI Taxonomy" id="63"/>
    <lineage>
        <taxon>Bacteria</taxon>
        <taxon>Pseudomonadati</taxon>
        <taxon>Pseudomonadota</taxon>
        <taxon>Betaproteobacteria</taxon>
        <taxon>Neisseriales</taxon>
        <taxon>Neisseriaceae</taxon>
        <taxon>Vitreoscilla</taxon>
    </lineage>
</organism>
<accession>A0A221KFY9</accession>
<evidence type="ECO:0000256" key="1">
    <source>
        <dbReference type="SAM" id="Phobius"/>
    </source>
</evidence>
<dbReference type="KEGG" id="vff:VITFI_CDS2163"/>
<keyword evidence="1" id="KW-0472">Membrane</keyword>
<keyword evidence="1" id="KW-1133">Transmembrane helix</keyword>
<sequence>MISLAGRDILHAWGKFIFTGIGLGLLIGVTLTMAGVYRGMVR</sequence>
<proteinExistence type="predicted"/>
<feature type="transmembrane region" description="Helical" evidence="1">
    <location>
        <begin position="16"/>
        <end position="37"/>
    </location>
</feature>
<name>A0A221KFY9_VITFI</name>
<evidence type="ECO:0000313" key="2">
    <source>
        <dbReference type="EMBL" id="ASM77941.1"/>
    </source>
</evidence>
<gene>
    <name evidence="2" type="ORF">VITFI_CDS2163</name>
</gene>
<dbReference type="AlphaFoldDB" id="A0A221KFY9"/>
<keyword evidence="3" id="KW-1185">Reference proteome</keyword>
<dbReference type="Proteomes" id="UP000199729">
    <property type="component" value="Chromosome"/>
</dbReference>
<reference evidence="2 3" key="1">
    <citation type="submission" date="2017-07" db="EMBL/GenBank/DDBJ databases">
        <title>Complete Genome Sequence of the cosmetic ferment Vitreoscilla filiformis (ATCC15551).</title>
        <authorList>
            <person name="Contreras S."/>
            <person name="Sagory-Zalkind P."/>
            <person name="Blanquart H."/>
            <person name="Iltis A."/>
            <person name="Morand S.C."/>
        </authorList>
    </citation>
    <scope>NUCLEOTIDE SEQUENCE [LARGE SCALE GENOMIC DNA]</scope>
    <source>
        <strain evidence="2 3">ATCC 15551</strain>
    </source>
</reference>
<protein>
    <recommendedName>
        <fullName evidence="4">ABC transporter permease</fullName>
    </recommendedName>
</protein>
<evidence type="ECO:0000313" key="3">
    <source>
        <dbReference type="Proteomes" id="UP000199729"/>
    </source>
</evidence>
<keyword evidence="1" id="KW-0812">Transmembrane</keyword>
<dbReference type="EMBL" id="CP022423">
    <property type="protein sequence ID" value="ASM77941.1"/>
    <property type="molecule type" value="Genomic_DNA"/>
</dbReference>